<comment type="caution">
    <text evidence="1">The sequence shown here is derived from an EMBL/GenBank/DDBJ whole genome shotgun (WGS) entry which is preliminary data.</text>
</comment>
<evidence type="ECO:0000313" key="1">
    <source>
        <dbReference type="EMBL" id="PKI66300.1"/>
    </source>
</evidence>
<organism evidence="1 2">
    <name type="scientific">Punica granatum</name>
    <name type="common">Pomegranate</name>
    <dbReference type="NCBI Taxonomy" id="22663"/>
    <lineage>
        <taxon>Eukaryota</taxon>
        <taxon>Viridiplantae</taxon>
        <taxon>Streptophyta</taxon>
        <taxon>Embryophyta</taxon>
        <taxon>Tracheophyta</taxon>
        <taxon>Spermatophyta</taxon>
        <taxon>Magnoliopsida</taxon>
        <taxon>eudicotyledons</taxon>
        <taxon>Gunneridae</taxon>
        <taxon>Pentapetalae</taxon>
        <taxon>rosids</taxon>
        <taxon>malvids</taxon>
        <taxon>Myrtales</taxon>
        <taxon>Lythraceae</taxon>
        <taxon>Punica</taxon>
    </lineage>
</organism>
<gene>
    <name evidence="1" type="ORF">CRG98_013262</name>
</gene>
<accession>A0A2I0KDH3</accession>
<reference evidence="1 2" key="1">
    <citation type="submission" date="2017-11" db="EMBL/GenBank/DDBJ databases">
        <title>De-novo sequencing of pomegranate (Punica granatum L.) genome.</title>
        <authorList>
            <person name="Akparov Z."/>
            <person name="Amiraslanov A."/>
            <person name="Hajiyeva S."/>
            <person name="Abbasov M."/>
            <person name="Kaur K."/>
            <person name="Hamwieh A."/>
            <person name="Solovyev V."/>
            <person name="Salamov A."/>
            <person name="Braich B."/>
            <person name="Kosarev P."/>
            <person name="Mahmoud A."/>
            <person name="Hajiyev E."/>
            <person name="Babayeva S."/>
            <person name="Izzatullayeva V."/>
            <person name="Mammadov A."/>
            <person name="Mammadov A."/>
            <person name="Sharifova S."/>
            <person name="Ojaghi J."/>
            <person name="Eynullazada K."/>
            <person name="Bayramov B."/>
            <person name="Abdulazimova A."/>
            <person name="Shahmuradov I."/>
        </authorList>
    </citation>
    <scope>NUCLEOTIDE SEQUENCE [LARGE SCALE GENOMIC DNA]</scope>
    <source>
        <strain evidence="2">cv. AG2017</strain>
        <tissue evidence="1">Leaf</tissue>
    </source>
</reference>
<dbReference type="Proteomes" id="UP000233551">
    <property type="component" value="Unassembled WGS sequence"/>
</dbReference>
<proteinExistence type="predicted"/>
<sequence length="135" mass="15605">MKKIEKERWLKWLCTVGWLSGRDLLVTGRVRVVGDPSRRVGTTRLSREDEEMPRNRESLKEARFWTGLERAGPHARDRIALLGSVHLPGGCVTDTREKESLLPDYDPKVESRTGKFEFRGSRYMRAYIPHALLVL</sequence>
<keyword evidence="2" id="KW-1185">Reference proteome</keyword>
<name>A0A2I0KDH3_PUNGR</name>
<protein>
    <submittedName>
        <fullName evidence="1">Uncharacterized protein</fullName>
    </submittedName>
</protein>
<dbReference type="EMBL" id="PGOL01000679">
    <property type="protein sequence ID" value="PKI66300.1"/>
    <property type="molecule type" value="Genomic_DNA"/>
</dbReference>
<dbReference type="AlphaFoldDB" id="A0A2I0KDH3"/>
<evidence type="ECO:0000313" key="2">
    <source>
        <dbReference type="Proteomes" id="UP000233551"/>
    </source>
</evidence>